<dbReference type="RefSeq" id="XP_034238523.1">
    <property type="nucleotide sequence ID" value="XM_034382632.1"/>
</dbReference>
<accession>A0A6P8YFM2</accession>
<evidence type="ECO:0000256" key="1">
    <source>
        <dbReference type="SAM" id="Phobius"/>
    </source>
</evidence>
<protein>
    <submittedName>
        <fullName evidence="3">Uncharacterized protein LOC117643636</fullName>
    </submittedName>
</protein>
<dbReference type="Proteomes" id="UP000515158">
    <property type="component" value="Unplaced"/>
</dbReference>
<reference evidence="3" key="1">
    <citation type="submission" date="2025-08" db="UniProtKB">
        <authorList>
            <consortium name="RefSeq"/>
        </authorList>
    </citation>
    <scope>IDENTIFICATION</scope>
    <source>
        <tissue evidence="3">Total insect</tissue>
    </source>
</reference>
<organism evidence="3">
    <name type="scientific">Thrips palmi</name>
    <name type="common">Melon thrips</name>
    <dbReference type="NCBI Taxonomy" id="161013"/>
    <lineage>
        <taxon>Eukaryota</taxon>
        <taxon>Metazoa</taxon>
        <taxon>Ecdysozoa</taxon>
        <taxon>Arthropoda</taxon>
        <taxon>Hexapoda</taxon>
        <taxon>Insecta</taxon>
        <taxon>Pterygota</taxon>
        <taxon>Neoptera</taxon>
        <taxon>Paraneoptera</taxon>
        <taxon>Thysanoptera</taxon>
        <taxon>Terebrantia</taxon>
        <taxon>Thripoidea</taxon>
        <taxon>Thripidae</taxon>
        <taxon>Thrips</taxon>
    </lineage>
</organism>
<keyword evidence="2" id="KW-1185">Reference proteome</keyword>
<feature type="transmembrane region" description="Helical" evidence="1">
    <location>
        <begin position="93"/>
        <end position="116"/>
    </location>
</feature>
<dbReference type="AlphaFoldDB" id="A0A6P8YFM2"/>
<evidence type="ECO:0000313" key="2">
    <source>
        <dbReference type="Proteomes" id="UP000515158"/>
    </source>
</evidence>
<sequence length="118" mass="13299">MANSLLLMPNSVYKCWNGTQITMGFHRYKFNFQVTTRDSRTHSKSMSSNKVESLRLEELVLAPAIGTSSPSPASSSSPSEEELSLSSLGFIKLFHFVLTFFAIIRVIWYLFLIIACNI</sequence>
<keyword evidence="1" id="KW-1133">Transmembrane helix</keyword>
<proteinExistence type="predicted"/>
<name>A0A6P8YFM2_THRPL</name>
<dbReference type="GeneID" id="117643636"/>
<keyword evidence="1" id="KW-0472">Membrane</keyword>
<evidence type="ECO:0000313" key="3">
    <source>
        <dbReference type="RefSeq" id="XP_034238523.1"/>
    </source>
</evidence>
<dbReference type="InParanoid" id="A0A6P8YFM2"/>
<gene>
    <name evidence="3" type="primary">LOC117643636</name>
</gene>
<keyword evidence="1" id="KW-0812">Transmembrane</keyword>
<dbReference type="KEGG" id="tpal:117643636"/>